<comment type="caution">
    <text evidence="9">The sequence shown here is derived from an EMBL/GenBank/DDBJ whole genome shotgun (WGS) entry which is preliminary data.</text>
</comment>
<dbReference type="Pfam" id="PF08395">
    <property type="entry name" value="7tm_7"/>
    <property type="match status" value="1"/>
</dbReference>
<comment type="subcellular location">
    <subcellularLocation>
        <location evidence="1 8">Cell membrane</location>
        <topology evidence="1 8">Multi-pass membrane protein</topology>
    </subcellularLocation>
</comment>
<evidence type="ECO:0000256" key="5">
    <source>
        <dbReference type="ARBA" id="ARBA00023136"/>
    </source>
</evidence>
<evidence type="ECO:0000313" key="9">
    <source>
        <dbReference type="EMBL" id="KAH0822187.1"/>
    </source>
</evidence>
<evidence type="ECO:0000256" key="3">
    <source>
        <dbReference type="ARBA" id="ARBA00022692"/>
    </source>
</evidence>
<feature type="transmembrane region" description="Helical" evidence="8">
    <location>
        <begin position="32"/>
        <end position="51"/>
    </location>
</feature>
<protein>
    <recommendedName>
        <fullName evidence="8">Gustatory receptor</fullName>
    </recommendedName>
</protein>
<evidence type="ECO:0000256" key="2">
    <source>
        <dbReference type="ARBA" id="ARBA00022475"/>
    </source>
</evidence>
<feature type="transmembrane region" description="Helical" evidence="8">
    <location>
        <begin position="112"/>
        <end position="136"/>
    </location>
</feature>
<dbReference type="PANTHER" id="PTHR21143">
    <property type="entry name" value="INVERTEBRATE GUSTATORY RECEPTOR"/>
    <property type="match status" value="1"/>
</dbReference>
<dbReference type="GO" id="GO:0007165">
    <property type="term" value="P:signal transduction"/>
    <property type="evidence" value="ECO:0007669"/>
    <property type="project" value="UniProtKB-KW"/>
</dbReference>
<dbReference type="GO" id="GO:0043025">
    <property type="term" value="C:neuronal cell body"/>
    <property type="evidence" value="ECO:0007669"/>
    <property type="project" value="TreeGrafter"/>
</dbReference>
<keyword evidence="10" id="KW-1185">Reference proteome</keyword>
<evidence type="ECO:0000256" key="8">
    <source>
        <dbReference type="RuleBase" id="RU363108"/>
    </source>
</evidence>
<proteinExistence type="inferred from homology"/>
<evidence type="ECO:0000256" key="6">
    <source>
        <dbReference type="ARBA" id="ARBA00023170"/>
    </source>
</evidence>
<dbReference type="GO" id="GO:0030424">
    <property type="term" value="C:axon"/>
    <property type="evidence" value="ECO:0007669"/>
    <property type="project" value="TreeGrafter"/>
</dbReference>
<keyword evidence="5 8" id="KW-0472">Membrane</keyword>
<dbReference type="PANTHER" id="PTHR21143:SF104">
    <property type="entry name" value="GUSTATORY RECEPTOR 8A-RELATED"/>
    <property type="match status" value="1"/>
</dbReference>
<evidence type="ECO:0000256" key="4">
    <source>
        <dbReference type="ARBA" id="ARBA00022989"/>
    </source>
</evidence>
<feature type="transmembrane region" description="Helical" evidence="8">
    <location>
        <begin position="148"/>
        <end position="168"/>
    </location>
</feature>
<keyword evidence="7 8" id="KW-0807">Transducer</keyword>
<comment type="similarity">
    <text evidence="8">Belongs to the insect chemoreceptor superfamily. Gustatory receptor (GR) family.</text>
</comment>
<dbReference type="GO" id="GO:0030425">
    <property type="term" value="C:dendrite"/>
    <property type="evidence" value="ECO:0007669"/>
    <property type="project" value="TreeGrafter"/>
</dbReference>
<dbReference type="GO" id="GO:0050909">
    <property type="term" value="P:sensory perception of taste"/>
    <property type="evidence" value="ECO:0007669"/>
    <property type="project" value="InterPro"/>
</dbReference>
<evidence type="ECO:0000313" key="10">
    <source>
        <dbReference type="Proteomes" id="UP000719412"/>
    </source>
</evidence>
<dbReference type="EMBL" id="JABDTM020003775">
    <property type="protein sequence ID" value="KAH0822187.1"/>
    <property type="molecule type" value="Genomic_DNA"/>
</dbReference>
<comment type="caution">
    <text evidence="8">Lacks conserved residue(s) required for the propagation of feature annotation.</text>
</comment>
<feature type="transmembrane region" description="Helical" evidence="8">
    <location>
        <begin position="71"/>
        <end position="92"/>
    </location>
</feature>
<name>A0A8J6LKR3_TENMO</name>
<dbReference type="GO" id="GO:0005886">
    <property type="term" value="C:plasma membrane"/>
    <property type="evidence" value="ECO:0007669"/>
    <property type="project" value="UniProtKB-SubCell"/>
</dbReference>
<reference evidence="9" key="1">
    <citation type="journal article" date="2020" name="J Insects Food Feed">
        <title>The yellow mealworm (Tenebrio molitor) genome: a resource for the emerging insects as food and feed industry.</title>
        <authorList>
            <person name="Eriksson T."/>
            <person name="Andere A."/>
            <person name="Kelstrup H."/>
            <person name="Emery V."/>
            <person name="Picard C."/>
        </authorList>
    </citation>
    <scope>NUCLEOTIDE SEQUENCE</scope>
    <source>
        <strain evidence="9">Stoneville</strain>
        <tissue evidence="9">Whole head</tissue>
    </source>
</reference>
<comment type="function">
    <text evidence="8">Gustatory receptor which mediates acceptance or avoidance behavior, depending on its substrates.</text>
</comment>
<feature type="transmembrane region" description="Helical" evidence="8">
    <location>
        <begin position="249"/>
        <end position="271"/>
    </location>
</feature>
<dbReference type="Proteomes" id="UP000719412">
    <property type="component" value="Unassembled WGS sequence"/>
</dbReference>
<dbReference type="GO" id="GO:0008049">
    <property type="term" value="P:male courtship behavior"/>
    <property type="evidence" value="ECO:0007669"/>
    <property type="project" value="TreeGrafter"/>
</dbReference>
<dbReference type="AlphaFoldDB" id="A0A8J6LKR3"/>
<evidence type="ECO:0000256" key="7">
    <source>
        <dbReference type="ARBA" id="ARBA00023224"/>
    </source>
</evidence>
<feature type="transmembrane region" description="Helical" evidence="8">
    <location>
        <begin position="209"/>
        <end position="229"/>
    </location>
</feature>
<sequence length="363" mass="42285">MIEFLCKFGRIFAFTPYSCNNRHPSFFQRCHICLVFAIYTVTFFGVQYVAAPQYSQLTHIQLVLSAVTYTNFYFTNVHILVVVMGLNQNRWFRLIDLLKSIEIRLDTKQFTILKLSLVIFLSLCAFELFVTFYYFGLVTFLLFLPTNIYTYSQFTYSICTCVVLQMVLTRYQHYTKAVLNRTDELFTVLQRVKLGVFTLKKCVNAFNDIFGWTTLGSVFCGTFKCFVYIDVASKHSEVVEMWWGTEGDQLHFLCEIGFIAVMWVGVLAPYLDNSVIALFQTGIVLTIFLSDKILNEFDNLLDLAWQRKGLNPHLDKEFKLFVSFVECNRPRFTAARFFAIDRSTLFKIINSSIGFFLIMIQSY</sequence>
<accession>A0A8J6LKR3</accession>
<evidence type="ECO:0000256" key="1">
    <source>
        <dbReference type="ARBA" id="ARBA00004651"/>
    </source>
</evidence>
<keyword evidence="2 8" id="KW-1003">Cell membrane</keyword>
<organism evidence="9 10">
    <name type="scientific">Tenebrio molitor</name>
    <name type="common">Yellow mealworm beetle</name>
    <dbReference type="NCBI Taxonomy" id="7067"/>
    <lineage>
        <taxon>Eukaryota</taxon>
        <taxon>Metazoa</taxon>
        <taxon>Ecdysozoa</taxon>
        <taxon>Arthropoda</taxon>
        <taxon>Hexapoda</taxon>
        <taxon>Insecta</taxon>
        <taxon>Pterygota</taxon>
        <taxon>Neoptera</taxon>
        <taxon>Endopterygota</taxon>
        <taxon>Coleoptera</taxon>
        <taxon>Polyphaga</taxon>
        <taxon>Cucujiformia</taxon>
        <taxon>Tenebrionidae</taxon>
        <taxon>Tenebrio</taxon>
    </lineage>
</organism>
<dbReference type="InterPro" id="IPR013604">
    <property type="entry name" value="7TM_chemorcpt"/>
</dbReference>
<keyword evidence="6 8" id="KW-0675">Receptor</keyword>
<gene>
    <name evidence="9" type="ORF">GEV33_000604</name>
</gene>
<reference evidence="9" key="2">
    <citation type="submission" date="2021-08" db="EMBL/GenBank/DDBJ databases">
        <authorList>
            <person name="Eriksson T."/>
        </authorList>
    </citation>
    <scope>NUCLEOTIDE SEQUENCE</scope>
    <source>
        <strain evidence="9">Stoneville</strain>
        <tissue evidence="9">Whole head</tissue>
    </source>
</reference>
<keyword evidence="3 8" id="KW-0812">Transmembrane</keyword>
<dbReference type="GO" id="GO:0007635">
    <property type="term" value="P:chemosensory behavior"/>
    <property type="evidence" value="ECO:0007669"/>
    <property type="project" value="TreeGrafter"/>
</dbReference>
<keyword evidence="4 8" id="KW-1133">Transmembrane helix</keyword>